<protein>
    <submittedName>
        <fullName evidence="2">Uncharacterized protein</fullName>
    </submittedName>
</protein>
<dbReference type="Proteomes" id="UP000276133">
    <property type="component" value="Unassembled WGS sequence"/>
</dbReference>
<gene>
    <name evidence="2" type="ORF">BpHYR1_020552</name>
</gene>
<proteinExistence type="predicted"/>
<evidence type="ECO:0000256" key="1">
    <source>
        <dbReference type="SAM" id="Phobius"/>
    </source>
</evidence>
<accession>A0A3M7S8C2</accession>
<reference evidence="2 3" key="1">
    <citation type="journal article" date="2018" name="Sci. Rep.">
        <title>Genomic signatures of local adaptation to the degree of environmental predictability in rotifers.</title>
        <authorList>
            <person name="Franch-Gras L."/>
            <person name="Hahn C."/>
            <person name="Garcia-Roger E.M."/>
            <person name="Carmona M.J."/>
            <person name="Serra M."/>
            <person name="Gomez A."/>
        </authorList>
    </citation>
    <scope>NUCLEOTIDE SEQUENCE [LARGE SCALE GENOMIC DNA]</scope>
    <source>
        <strain evidence="2">HYR1</strain>
    </source>
</reference>
<sequence length="73" mass="8637">MERCGKLDQQAMLHKAVDPKLSFTKEDKLAFIDVPLKAMCSKIFGSRFFHSQYIFYYILSNFRVFWTPLVLNL</sequence>
<keyword evidence="1" id="KW-0812">Transmembrane</keyword>
<name>A0A3M7S8C2_BRAPC</name>
<evidence type="ECO:0000313" key="3">
    <source>
        <dbReference type="Proteomes" id="UP000276133"/>
    </source>
</evidence>
<organism evidence="2 3">
    <name type="scientific">Brachionus plicatilis</name>
    <name type="common">Marine rotifer</name>
    <name type="synonym">Brachionus muelleri</name>
    <dbReference type="NCBI Taxonomy" id="10195"/>
    <lineage>
        <taxon>Eukaryota</taxon>
        <taxon>Metazoa</taxon>
        <taxon>Spiralia</taxon>
        <taxon>Gnathifera</taxon>
        <taxon>Rotifera</taxon>
        <taxon>Eurotatoria</taxon>
        <taxon>Monogononta</taxon>
        <taxon>Pseudotrocha</taxon>
        <taxon>Ploima</taxon>
        <taxon>Brachionidae</taxon>
        <taxon>Brachionus</taxon>
    </lineage>
</organism>
<dbReference type="EMBL" id="REGN01001882">
    <property type="protein sequence ID" value="RNA31887.1"/>
    <property type="molecule type" value="Genomic_DNA"/>
</dbReference>
<dbReference type="AlphaFoldDB" id="A0A3M7S8C2"/>
<keyword evidence="1" id="KW-0472">Membrane</keyword>
<evidence type="ECO:0000313" key="2">
    <source>
        <dbReference type="EMBL" id="RNA31887.1"/>
    </source>
</evidence>
<keyword evidence="1" id="KW-1133">Transmembrane helix</keyword>
<feature type="transmembrane region" description="Helical" evidence="1">
    <location>
        <begin position="53"/>
        <end position="71"/>
    </location>
</feature>
<keyword evidence="3" id="KW-1185">Reference proteome</keyword>
<comment type="caution">
    <text evidence="2">The sequence shown here is derived from an EMBL/GenBank/DDBJ whole genome shotgun (WGS) entry which is preliminary data.</text>
</comment>